<protein>
    <submittedName>
        <fullName evidence="1">Uncharacterized protein</fullName>
    </submittedName>
</protein>
<comment type="caution">
    <text evidence="1">The sequence shown here is derived from an EMBL/GenBank/DDBJ whole genome shotgun (WGS) entry which is preliminary data.</text>
</comment>
<keyword evidence="2" id="KW-1185">Reference proteome</keyword>
<dbReference type="Proteomes" id="UP001218218">
    <property type="component" value="Unassembled WGS sequence"/>
</dbReference>
<feature type="non-terminal residue" evidence="1">
    <location>
        <position position="1"/>
    </location>
</feature>
<evidence type="ECO:0000313" key="2">
    <source>
        <dbReference type="Proteomes" id="UP001218218"/>
    </source>
</evidence>
<sequence>IVNRRWPEYDHVFIYDNTTTHCKHSPGALSAWAMPKSISGTARCSRKSKNPDPNFLVPVNKKNADSSLMYNVHGTLLKDNIQMTGAYFADGTVQDLYFPSHDAKHGGKFKGMELILKE</sequence>
<accession>A0AAD7ER43</accession>
<proteinExistence type="predicted"/>
<gene>
    <name evidence="1" type="ORF">DFH08DRAFT_628087</name>
</gene>
<reference evidence="1" key="1">
    <citation type="submission" date="2023-03" db="EMBL/GenBank/DDBJ databases">
        <title>Massive genome expansion in bonnet fungi (Mycena s.s.) driven by repeated elements and novel gene families across ecological guilds.</title>
        <authorList>
            <consortium name="Lawrence Berkeley National Laboratory"/>
            <person name="Harder C.B."/>
            <person name="Miyauchi S."/>
            <person name="Viragh M."/>
            <person name="Kuo A."/>
            <person name="Thoen E."/>
            <person name="Andreopoulos B."/>
            <person name="Lu D."/>
            <person name="Skrede I."/>
            <person name="Drula E."/>
            <person name="Henrissat B."/>
            <person name="Morin E."/>
            <person name="Kohler A."/>
            <person name="Barry K."/>
            <person name="LaButti K."/>
            <person name="Morin E."/>
            <person name="Salamov A."/>
            <person name="Lipzen A."/>
            <person name="Mereny Z."/>
            <person name="Hegedus B."/>
            <person name="Baldrian P."/>
            <person name="Stursova M."/>
            <person name="Weitz H."/>
            <person name="Taylor A."/>
            <person name="Grigoriev I.V."/>
            <person name="Nagy L.G."/>
            <person name="Martin F."/>
            <person name="Kauserud H."/>
        </authorList>
    </citation>
    <scope>NUCLEOTIDE SEQUENCE</scope>
    <source>
        <strain evidence="1">CBHHK002</strain>
    </source>
</reference>
<name>A0AAD7ER43_9AGAR</name>
<evidence type="ECO:0000313" key="1">
    <source>
        <dbReference type="EMBL" id="KAJ7343794.1"/>
    </source>
</evidence>
<dbReference type="AlphaFoldDB" id="A0AAD7ER43"/>
<dbReference type="EMBL" id="JARIHO010000022">
    <property type="protein sequence ID" value="KAJ7343794.1"/>
    <property type="molecule type" value="Genomic_DNA"/>
</dbReference>
<organism evidence="1 2">
    <name type="scientific">Mycena albidolilacea</name>
    <dbReference type="NCBI Taxonomy" id="1033008"/>
    <lineage>
        <taxon>Eukaryota</taxon>
        <taxon>Fungi</taxon>
        <taxon>Dikarya</taxon>
        <taxon>Basidiomycota</taxon>
        <taxon>Agaricomycotina</taxon>
        <taxon>Agaricomycetes</taxon>
        <taxon>Agaricomycetidae</taxon>
        <taxon>Agaricales</taxon>
        <taxon>Marasmiineae</taxon>
        <taxon>Mycenaceae</taxon>
        <taxon>Mycena</taxon>
    </lineage>
</organism>
<feature type="non-terminal residue" evidence="1">
    <location>
        <position position="118"/>
    </location>
</feature>